<keyword evidence="6" id="KW-1185">Reference proteome</keyword>
<sequence>MAVSYRTVRTAAWLPKSAETSLTARYRALPFPEQWRDAILTLCNADRDPEAEPYRTVPTRRLEQVLQAFAPDILVMPRPFHDRGGEPARWLYLPEDASDPLPPHVLTPLLNRWLRELRPEPQYRALLKDVRSQLADHPPQWEPVERELLTCGLTQGGTAVPAAHQFTLATDWLARCILALGPYAYEGGQLRFRAMPRGPRDQGAELVSQPLPYEPAPGKGTWWFSVVLNITLHTVPFDPLPRFHLHWSIRRWATRTQPATGRLRLPYGSRTTVLLRPRVPVLPGVPLSERYAVAQLQRRWDRERGEFVDGWAYGGPAHLLQGIPLGEPFPDADAILTDPEGWLRREARAGIVYRTAMGSHEVKAGLMPNQCSELTAWAETALPGELRTAPVLTHTALAASKPLNAPPATVKKGEREQEETRRCAERRAAVAFAVGELGAAPAEDGSPVLEVRLLWQSPEMRQAALAALAARLGLKGDGGAFTEREYEAARPGNAVVHEWQAPEVTVRVRCLRPVASDGDDSGRALTAGLDLPEGSRRTRDMVTAAVRARRDETAAWLDRDRTGETPALALVEIDRPEDFASRDHDPKFALRLGCARAGFVTQFVAVPKKTKGYNSLGNMDHRALMAWDDGLRQLGARVHPEHGIEKGVPLRIRYAAVWMVRKNRTSRNRWAADVPVAVLVTPRAPGSGLARVQGWDPDADDGAGAWVPYPTMLLRLTRLAELRPSVPAARAEEDAVRGGKRRGWRADREEQRRAAEEWLQKVRASLRREPTMLLVDAQNARSHWTWLQDGRTERDRMRDGHAEARRLAPGLRLVRVRTAKGRETAQWWGVNPADGPNGMPSHLWVPEGEGTGRVFYSTTPKPAQFRTSAVEADKLAPRPIRMGKRKGEPTIDTGVVGWMPALVELAVLGCHTDDGDDPQALALAAHLLRQPPDYPQALALPLPLHLAGLGQQYVLPTRPEGGAEAVDGADELSEGAQVPPAVLDAETGTDAAADPDPVTGEAAGLATEPDLSELDVEDGQLALFGP</sequence>
<name>A0ABW1Y350_STRPL</name>
<dbReference type="InterPro" id="IPR024996">
    <property type="entry name" value="RNaseH_pPIWI_RE"/>
</dbReference>
<feature type="domain" description="pPIWI-RE module N-terminal" evidence="3">
    <location>
        <begin position="12"/>
        <end position="433"/>
    </location>
</feature>
<organism evidence="5 6">
    <name type="scientific">Streptomyces plicatus</name>
    <dbReference type="NCBI Taxonomy" id="1922"/>
    <lineage>
        <taxon>Bacteria</taxon>
        <taxon>Bacillati</taxon>
        <taxon>Actinomycetota</taxon>
        <taxon>Actinomycetes</taxon>
        <taxon>Kitasatosporales</taxon>
        <taxon>Streptomycetaceae</taxon>
        <taxon>Streptomyces</taxon>
        <taxon>Streptomyces rochei group</taxon>
    </lineage>
</organism>
<dbReference type="EMBL" id="JBHSUW010000001">
    <property type="protein sequence ID" value="MFC6505029.1"/>
    <property type="molecule type" value="Genomic_DNA"/>
</dbReference>
<proteinExistence type="predicted"/>
<evidence type="ECO:0000313" key="5">
    <source>
        <dbReference type="EMBL" id="MFC6505029.1"/>
    </source>
</evidence>
<dbReference type="Pfam" id="PF13032">
    <property type="entry name" value="RNaseH_pPIWI_RE"/>
    <property type="match status" value="1"/>
</dbReference>
<dbReference type="InterPro" id="IPR040496">
    <property type="entry name" value="MID_pPIWI_RE"/>
</dbReference>
<evidence type="ECO:0000256" key="1">
    <source>
        <dbReference type="SAM" id="MobiDB-lite"/>
    </source>
</evidence>
<gene>
    <name evidence="5" type="ORF">ACFQFF_26940</name>
</gene>
<dbReference type="RefSeq" id="WP_193449079.1">
    <property type="nucleotide sequence ID" value="NZ_BMUJ01000003.1"/>
</dbReference>
<feature type="domain" description="Prokaryotic pPIWI-RE MID" evidence="4">
    <location>
        <begin position="498"/>
        <end position="642"/>
    </location>
</feature>
<comment type="caution">
    <text evidence="5">The sequence shown here is derived from an EMBL/GenBank/DDBJ whole genome shotgun (WGS) entry which is preliminary data.</text>
</comment>
<protein>
    <submittedName>
        <fullName evidence="5">PPIWI_RE module domain-containing protein</fullName>
    </submittedName>
</protein>
<feature type="domain" description="pPIWI-RE RNaseH" evidence="2">
    <location>
        <begin position="654"/>
        <end position="956"/>
    </location>
</feature>
<reference evidence="6" key="1">
    <citation type="journal article" date="2019" name="Int. J. Syst. Evol. Microbiol.">
        <title>The Global Catalogue of Microorganisms (GCM) 10K type strain sequencing project: providing services to taxonomists for standard genome sequencing and annotation.</title>
        <authorList>
            <consortium name="The Broad Institute Genomics Platform"/>
            <consortium name="The Broad Institute Genome Sequencing Center for Infectious Disease"/>
            <person name="Wu L."/>
            <person name="Ma J."/>
        </authorList>
    </citation>
    <scope>NUCLEOTIDE SEQUENCE [LARGE SCALE GENOMIC DNA]</scope>
    <source>
        <strain evidence="6">JCM 4504</strain>
    </source>
</reference>
<evidence type="ECO:0000259" key="2">
    <source>
        <dbReference type="Pfam" id="PF13032"/>
    </source>
</evidence>
<dbReference type="Pfam" id="PF13111">
    <property type="entry name" value="pPIWI_RE_X"/>
    <property type="match status" value="1"/>
</dbReference>
<feature type="region of interest" description="Disordered" evidence="1">
    <location>
        <begin position="983"/>
        <end position="1026"/>
    </location>
</feature>
<dbReference type="InterPro" id="IPR025085">
    <property type="entry name" value="pPIWI_RE_X"/>
</dbReference>
<dbReference type="Proteomes" id="UP001596321">
    <property type="component" value="Unassembled WGS sequence"/>
</dbReference>
<evidence type="ECO:0000259" key="4">
    <source>
        <dbReference type="Pfam" id="PF18157"/>
    </source>
</evidence>
<evidence type="ECO:0000259" key="3">
    <source>
        <dbReference type="Pfam" id="PF13111"/>
    </source>
</evidence>
<evidence type="ECO:0000313" key="6">
    <source>
        <dbReference type="Proteomes" id="UP001596321"/>
    </source>
</evidence>
<accession>A0ABW1Y350</accession>
<dbReference type="Pfam" id="PF18157">
    <property type="entry name" value="MID_pPIWI_RE"/>
    <property type="match status" value="1"/>
</dbReference>